<comment type="caution">
    <text evidence="1">The sequence shown here is derived from an EMBL/GenBank/DDBJ whole genome shotgun (WGS) entry which is preliminary data.</text>
</comment>
<keyword evidence="2" id="KW-1185">Reference proteome</keyword>
<gene>
    <name evidence="1" type="ORF">GCM10008961_16170</name>
</gene>
<proteinExistence type="predicted"/>
<evidence type="ECO:0000313" key="2">
    <source>
        <dbReference type="Proteomes" id="UP000620633"/>
    </source>
</evidence>
<evidence type="ECO:0000313" key="1">
    <source>
        <dbReference type="EMBL" id="GGS25477.1"/>
    </source>
</evidence>
<organism evidence="1 2">
    <name type="scientific">Deinococcus knuensis</name>
    <dbReference type="NCBI Taxonomy" id="1837380"/>
    <lineage>
        <taxon>Bacteria</taxon>
        <taxon>Thermotogati</taxon>
        <taxon>Deinococcota</taxon>
        <taxon>Deinococci</taxon>
        <taxon>Deinococcales</taxon>
        <taxon>Deinococcaceae</taxon>
        <taxon>Deinococcus</taxon>
    </lineage>
</organism>
<dbReference type="InterPro" id="IPR011990">
    <property type="entry name" value="TPR-like_helical_dom_sf"/>
</dbReference>
<dbReference type="SUPFAM" id="SSF48452">
    <property type="entry name" value="TPR-like"/>
    <property type="match status" value="1"/>
</dbReference>
<name>A0ABQ2SGH3_9DEIO</name>
<dbReference type="EMBL" id="BMQO01000005">
    <property type="protein sequence ID" value="GGS25477.1"/>
    <property type="molecule type" value="Genomic_DNA"/>
</dbReference>
<accession>A0ABQ2SGH3</accession>
<evidence type="ECO:0008006" key="3">
    <source>
        <dbReference type="Google" id="ProtNLM"/>
    </source>
</evidence>
<protein>
    <recommendedName>
        <fullName evidence="3">Bacterial transcriptional activator domain-containing protein</fullName>
    </recommendedName>
</protein>
<reference evidence="2" key="1">
    <citation type="journal article" date="2019" name="Int. J. Syst. Evol. Microbiol.">
        <title>The Global Catalogue of Microorganisms (GCM) 10K type strain sequencing project: providing services to taxonomists for standard genome sequencing and annotation.</title>
        <authorList>
            <consortium name="The Broad Institute Genomics Platform"/>
            <consortium name="The Broad Institute Genome Sequencing Center for Infectious Disease"/>
            <person name="Wu L."/>
            <person name="Ma J."/>
        </authorList>
    </citation>
    <scope>NUCLEOTIDE SEQUENCE [LARGE SCALE GENOMIC DNA]</scope>
    <source>
        <strain evidence="2">JCM 31406</strain>
    </source>
</reference>
<sequence length="426" mass="47828">MIVDTTPDPPPLSHGHAELPVSPLLTASLRKDGCEIHWNGLPLPLSEKWVVFYALLAIHEDRHVTTDEVCGYHPWNRLSPDVAGRDLWRFTRTQEVRHFGQRITSSPARQGSRAFTVSGARVSFQPDRRSVADYLGGLTARDSDLLPDLAECTLLLQGGLVGLALARLDALRDRARNVNDAAHLETVRAMCLDEQGGFRATAAHMPVLTGLLGQPGLTRLNRARILTRAGRHHMLAGETAAAQEIFTFLRGLLSPEDGPEYCLYHLNYGLFLRRCGELDRALHHQKLAHEVALRMQWWHGVYSARSNMVIIHLSLAEVGPARVRTRNLERALDWALRTHSTVTMTRQPLAMAETALLVARAYRLLGQPFWARHWLSRAMDTANHPDPDGHLACCWDEQALLEDADGHVVHAELARRKARRWRGETD</sequence>
<dbReference type="Proteomes" id="UP000620633">
    <property type="component" value="Unassembled WGS sequence"/>
</dbReference>
<dbReference type="RefSeq" id="WP_189100659.1">
    <property type="nucleotide sequence ID" value="NZ_BMQO01000005.1"/>
</dbReference>